<dbReference type="SFLD" id="SFLDG01129">
    <property type="entry name" value="C1.5:_HAD__Beta-PGM__Phosphata"/>
    <property type="match status" value="1"/>
</dbReference>
<evidence type="ECO:0000313" key="4">
    <source>
        <dbReference type="Proteomes" id="UP000289805"/>
    </source>
</evidence>
<dbReference type="GO" id="GO:0005829">
    <property type="term" value="C:cytosol"/>
    <property type="evidence" value="ECO:0007669"/>
    <property type="project" value="TreeGrafter"/>
</dbReference>
<dbReference type="EMBL" id="SDJQ01000017">
    <property type="protein sequence ID" value="RXR32698.1"/>
    <property type="molecule type" value="Genomic_DNA"/>
</dbReference>
<dbReference type="InterPro" id="IPR036412">
    <property type="entry name" value="HAD-like_sf"/>
</dbReference>
<protein>
    <submittedName>
        <fullName evidence="3">HAD family hydrolase</fullName>
    </submittedName>
</protein>
<dbReference type="Proteomes" id="UP000289805">
    <property type="component" value="Unassembled WGS sequence"/>
</dbReference>
<dbReference type="EMBL" id="SDJR01000006">
    <property type="protein sequence ID" value="RXR25361.1"/>
    <property type="molecule type" value="Genomic_DNA"/>
</dbReference>
<keyword evidence="5" id="KW-1185">Reference proteome</keyword>
<evidence type="ECO:0000256" key="1">
    <source>
        <dbReference type="SAM" id="MobiDB-lite"/>
    </source>
</evidence>
<feature type="compositionally biased region" description="Low complexity" evidence="1">
    <location>
        <begin position="1"/>
        <end position="21"/>
    </location>
</feature>
<dbReference type="InterPro" id="IPR050155">
    <property type="entry name" value="HAD-like_hydrolase_sf"/>
</dbReference>
<organism evidence="3 4">
    <name type="scientific">Oerskovia turbata</name>
    <dbReference type="NCBI Taxonomy" id="1713"/>
    <lineage>
        <taxon>Bacteria</taxon>
        <taxon>Bacillati</taxon>
        <taxon>Actinomycetota</taxon>
        <taxon>Actinomycetes</taxon>
        <taxon>Micrococcales</taxon>
        <taxon>Cellulomonadaceae</taxon>
        <taxon>Oerskovia</taxon>
    </lineage>
</organism>
<proteinExistence type="predicted"/>
<dbReference type="AlphaFoldDB" id="A0A4Q1KRI8"/>
<dbReference type="PANTHER" id="PTHR43434">
    <property type="entry name" value="PHOSPHOGLYCOLATE PHOSPHATASE"/>
    <property type="match status" value="1"/>
</dbReference>
<dbReference type="OrthoDB" id="5504491at2"/>
<keyword evidence="3" id="KW-0378">Hydrolase</keyword>
<sequence>MTGTLTAPAATTAPAVPDGPTSPAARPPLAIELVALDVAGTTVEEGGAVYDALHTAVLEHGSGATSSDVQHWMGAEKRAAITALLAIGVSEPASALAHAGSDRTSGTDGAPAPDEATVDAAFARFTALLHEAYRLNPPTPIPGAPEALAALRAAGVKVALTTGFTRDVTRGILDVLGWTVASGPEQWLSPDVTLDAVTCADEVPLGRPAPYMVHRGMERTGVLDAARVLVAGDTVLDLRSGVNARAGAVVGVLTGKLGAADLGRERHDFLLDSVADLPELVARLNA</sequence>
<dbReference type="GO" id="GO:0008967">
    <property type="term" value="F:phosphoglycolate phosphatase activity"/>
    <property type="evidence" value="ECO:0007669"/>
    <property type="project" value="TreeGrafter"/>
</dbReference>
<accession>A0A4Q1KRI8</accession>
<dbReference type="PANTHER" id="PTHR43434:SF19">
    <property type="entry name" value="PHOSPHONOACETALDEHYDE HYDROLASE"/>
    <property type="match status" value="1"/>
</dbReference>
<dbReference type="Proteomes" id="UP000290517">
    <property type="component" value="Unassembled WGS sequence"/>
</dbReference>
<reference evidence="4 5" key="1">
    <citation type="submission" date="2019-01" db="EMBL/GenBank/DDBJ databases">
        <title>Oerskovia turbata Genome sequencing and assembly.</title>
        <authorList>
            <person name="Dou T."/>
        </authorList>
    </citation>
    <scope>NUCLEOTIDE SEQUENCE [LARGE SCALE GENOMIC DNA]</scope>
    <source>
        <strain evidence="3 4">JCM12123</strain>
        <strain evidence="2 5">JCM3160</strain>
    </source>
</reference>
<evidence type="ECO:0000313" key="3">
    <source>
        <dbReference type="EMBL" id="RXR32698.1"/>
    </source>
</evidence>
<gene>
    <name evidence="2" type="ORF">EQW73_10945</name>
    <name evidence="3" type="ORF">EQW78_13240</name>
</gene>
<dbReference type="RefSeq" id="WP_084689776.1">
    <property type="nucleotide sequence ID" value="NZ_JOFV01000003.1"/>
</dbReference>
<dbReference type="SFLD" id="SFLDS00003">
    <property type="entry name" value="Haloacid_Dehalogenase"/>
    <property type="match status" value="1"/>
</dbReference>
<dbReference type="SUPFAM" id="SSF56784">
    <property type="entry name" value="HAD-like"/>
    <property type="match status" value="1"/>
</dbReference>
<dbReference type="Gene3D" id="3.40.50.1000">
    <property type="entry name" value="HAD superfamily/HAD-like"/>
    <property type="match status" value="1"/>
</dbReference>
<dbReference type="GO" id="GO:0006281">
    <property type="term" value="P:DNA repair"/>
    <property type="evidence" value="ECO:0007669"/>
    <property type="project" value="TreeGrafter"/>
</dbReference>
<dbReference type="Pfam" id="PF00702">
    <property type="entry name" value="Hydrolase"/>
    <property type="match status" value="1"/>
</dbReference>
<dbReference type="STRING" id="1713.GCA_000718325_00722"/>
<name>A0A4Q1KRI8_9CELL</name>
<dbReference type="InterPro" id="IPR023214">
    <property type="entry name" value="HAD_sf"/>
</dbReference>
<evidence type="ECO:0000313" key="5">
    <source>
        <dbReference type="Proteomes" id="UP000290517"/>
    </source>
</evidence>
<evidence type="ECO:0000313" key="2">
    <source>
        <dbReference type="EMBL" id="RXR25361.1"/>
    </source>
</evidence>
<feature type="region of interest" description="Disordered" evidence="1">
    <location>
        <begin position="1"/>
        <end position="24"/>
    </location>
</feature>
<comment type="caution">
    <text evidence="3">The sequence shown here is derived from an EMBL/GenBank/DDBJ whole genome shotgun (WGS) entry which is preliminary data.</text>
</comment>